<dbReference type="AlphaFoldDB" id="A0A8B7D4E2"/>
<protein>
    <submittedName>
        <fullName evidence="5">Uncharacterized protein LOC103723717</fullName>
    </submittedName>
</protein>
<reference evidence="5" key="2">
    <citation type="submission" date="2025-08" db="UniProtKB">
        <authorList>
            <consortium name="RefSeq"/>
        </authorList>
    </citation>
    <scope>IDENTIFICATION</scope>
    <source>
        <tissue evidence="5">Young leaves</tissue>
    </source>
</reference>
<gene>
    <name evidence="5" type="primary">LOC103723717</name>
</gene>
<dbReference type="PANTHER" id="PTHR33172:SF29">
    <property type="entry name" value="OS06G0559400 PROTEIN"/>
    <property type="match status" value="1"/>
</dbReference>
<dbReference type="Proteomes" id="UP000228380">
    <property type="component" value="Chromosome 18"/>
</dbReference>
<dbReference type="KEGG" id="pda:103723717"/>
<name>A0A8B7D4E2_PHODC</name>
<accession>A0A8B7D4E2</accession>
<dbReference type="GO" id="GO:0005634">
    <property type="term" value="C:nucleus"/>
    <property type="evidence" value="ECO:0007669"/>
    <property type="project" value="UniProtKB-SubCell"/>
</dbReference>
<comment type="subcellular location">
    <subcellularLocation>
        <location evidence="1">Nucleus</location>
    </subcellularLocation>
</comment>
<feature type="compositionally biased region" description="Low complexity" evidence="3">
    <location>
        <begin position="24"/>
        <end position="36"/>
    </location>
</feature>
<feature type="region of interest" description="Disordered" evidence="3">
    <location>
        <begin position="1"/>
        <end position="53"/>
    </location>
</feature>
<evidence type="ECO:0000256" key="3">
    <source>
        <dbReference type="SAM" id="MobiDB-lite"/>
    </source>
</evidence>
<evidence type="ECO:0000256" key="1">
    <source>
        <dbReference type="ARBA" id="ARBA00004123"/>
    </source>
</evidence>
<dbReference type="GeneID" id="103723717"/>
<sequence>MRMDASFIPQSNHGTMVEKEDLGSMSSSSENSSASSDFMEDATSSASSSSLLNKDDHFEGGPLYRMSSLAAQLPFNYRRGLSKFYNGKSQSFTSLSNVRGLEDLAKPERPCRKKLKSSRSCGGDLDWQKSLSLKGCSKIITKKASRGSSFSLGARSRPPIPPQKSSNFSSNNLLFASRCFE</sequence>
<reference evidence="4" key="1">
    <citation type="journal article" date="2019" name="Nat. Commun.">
        <title>Genome-wide association mapping of date palm fruit traits.</title>
        <authorList>
            <person name="Hazzouri K.M."/>
            <person name="Gros-Balthazard M."/>
            <person name="Flowers J.M."/>
            <person name="Copetti D."/>
            <person name="Lemansour A."/>
            <person name="Lebrun M."/>
            <person name="Masmoudi K."/>
            <person name="Ferrand S."/>
            <person name="Dhar M.I."/>
            <person name="Fresquez Z.A."/>
            <person name="Rosas U."/>
            <person name="Zhang J."/>
            <person name="Talag J."/>
            <person name="Lee S."/>
            <person name="Kudrna D."/>
            <person name="Powell R.F."/>
            <person name="Leitch I.J."/>
            <person name="Krueger R.R."/>
            <person name="Wing R.A."/>
            <person name="Amiri K.M.A."/>
            <person name="Purugganan M.D."/>
        </authorList>
    </citation>
    <scope>NUCLEOTIDE SEQUENCE [LARGE SCALE GENOMIC DNA]</scope>
    <source>
        <strain evidence="4">cv. Khalas</strain>
    </source>
</reference>
<organism evidence="4 5">
    <name type="scientific">Phoenix dactylifera</name>
    <name type="common">Date palm</name>
    <dbReference type="NCBI Taxonomy" id="42345"/>
    <lineage>
        <taxon>Eukaryota</taxon>
        <taxon>Viridiplantae</taxon>
        <taxon>Streptophyta</taxon>
        <taxon>Embryophyta</taxon>
        <taxon>Tracheophyta</taxon>
        <taxon>Spermatophyta</taxon>
        <taxon>Magnoliopsida</taxon>
        <taxon>Liliopsida</taxon>
        <taxon>Arecaceae</taxon>
        <taxon>Coryphoideae</taxon>
        <taxon>Phoeniceae</taxon>
        <taxon>Phoenix</taxon>
    </lineage>
</organism>
<dbReference type="OrthoDB" id="1938584at2759"/>
<dbReference type="PANTHER" id="PTHR33172">
    <property type="entry name" value="OS08G0516900 PROTEIN"/>
    <property type="match status" value="1"/>
</dbReference>
<dbReference type="RefSeq" id="XP_008812958.1">
    <property type="nucleotide sequence ID" value="XM_008814736.4"/>
</dbReference>
<evidence type="ECO:0000256" key="2">
    <source>
        <dbReference type="ARBA" id="ARBA00023242"/>
    </source>
</evidence>
<dbReference type="InterPro" id="IPR051992">
    <property type="entry name" value="OxStress_Response_Reg"/>
</dbReference>
<keyword evidence="4" id="KW-1185">Reference proteome</keyword>
<evidence type="ECO:0000313" key="5">
    <source>
        <dbReference type="RefSeq" id="XP_008812958.1"/>
    </source>
</evidence>
<dbReference type="GO" id="GO:0006950">
    <property type="term" value="P:response to stress"/>
    <property type="evidence" value="ECO:0007669"/>
    <property type="project" value="UniProtKB-ARBA"/>
</dbReference>
<proteinExistence type="predicted"/>
<keyword evidence="2" id="KW-0539">Nucleus</keyword>
<evidence type="ECO:0000313" key="4">
    <source>
        <dbReference type="Proteomes" id="UP000228380"/>
    </source>
</evidence>